<dbReference type="InterPro" id="IPR003719">
    <property type="entry name" value="Phenazine_PhzF-like"/>
</dbReference>
<proteinExistence type="inferred from homology"/>
<comment type="caution">
    <text evidence="4">The sequence shown here is derived from an EMBL/GenBank/DDBJ whole genome shotgun (WGS) entry which is preliminary data.</text>
</comment>
<dbReference type="Gene3D" id="3.10.310.10">
    <property type="entry name" value="Diaminopimelate Epimerase, Chain A, domain 1"/>
    <property type="match status" value="2"/>
</dbReference>
<dbReference type="AlphaFoldDB" id="A0A532UQJ0"/>
<protein>
    <submittedName>
        <fullName evidence="4">Oxidoreductase</fullName>
    </submittedName>
</protein>
<evidence type="ECO:0000313" key="4">
    <source>
        <dbReference type="EMBL" id="TKJ37210.1"/>
    </source>
</evidence>
<evidence type="ECO:0000256" key="1">
    <source>
        <dbReference type="ARBA" id="ARBA00008270"/>
    </source>
</evidence>
<name>A0A532UQJ0_UNCT6</name>
<organism evidence="4 5">
    <name type="scientific">candidate division TA06 bacterium B3_TA06</name>
    <dbReference type="NCBI Taxonomy" id="2012487"/>
    <lineage>
        <taxon>Bacteria</taxon>
        <taxon>Bacteria division TA06</taxon>
    </lineage>
</organism>
<dbReference type="NCBIfam" id="TIGR00654">
    <property type="entry name" value="PhzF_family"/>
    <property type="match status" value="1"/>
</dbReference>
<dbReference type="Pfam" id="PF02567">
    <property type="entry name" value="PhzC-PhzF"/>
    <property type="match status" value="1"/>
</dbReference>
<comment type="similarity">
    <text evidence="1">Belongs to the PhzF family.</text>
</comment>
<dbReference type="SUPFAM" id="SSF54506">
    <property type="entry name" value="Diaminopimelate epimerase-like"/>
    <property type="match status" value="1"/>
</dbReference>
<dbReference type="GO" id="GO:0005737">
    <property type="term" value="C:cytoplasm"/>
    <property type="evidence" value="ECO:0007669"/>
    <property type="project" value="TreeGrafter"/>
</dbReference>
<dbReference type="Proteomes" id="UP000317778">
    <property type="component" value="Unassembled WGS sequence"/>
</dbReference>
<dbReference type="PANTHER" id="PTHR13774">
    <property type="entry name" value="PHENAZINE BIOSYNTHESIS PROTEIN"/>
    <property type="match status" value="1"/>
</dbReference>
<dbReference type="EMBL" id="NJBO01000036">
    <property type="protein sequence ID" value="TKJ37210.1"/>
    <property type="molecule type" value="Genomic_DNA"/>
</dbReference>
<evidence type="ECO:0000313" key="5">
    <source>
        <dbReference type="Proteomes" id="UP000317778"/>
    </source>
</evidence>
<reference evidence="4 5" key="1">
    <citation type="submission" date="2017-06" db="EMBL/GenBank/DDBJ databases">
        <title>Novel microbial phyla capable of carbon fixation and sulfur reduction in deep-sea sediments.</title>
        <authorList>
            <person name="Huang J."/>
            <person name="Baker B."/>
            <person name="Wang Y."/>
        </authorList>
    </citation>
    <scope>NUCLEOTIDE SEQUENCE [LARGE SCALE GENOMIC DNA]</scope>
    <source>
        <strain evidence="4">B3_TA06</strain>
    </source>
</reference>
<dbReference type="PANTHER" id="PTHR13774:SF17">
    <property type="entry name" value="PHENAZINE BIOSYNTHESIS-LIKE DOMAIN-CONTAINING PROTEIN"/>
    <property type="match status" value="1"/>
</dbReference>
<keyword evidence="2" id="KW-0413">Isomerase</keyword>
<dbReference type="GO" id="GO:0016853">
    <property type="term" value="F:isomerase activity"/>
    <property type="evidence" value="ECO:0007669"/>
    <property type="project" value="UniProtKB-KW"/>
</dbReference>
<evidence type="ECO:0000256" key="2">
    <source>
        <dbReference type="ARBA" id="ARBA00023235"/>
    </source>
</evidence>
<gene>
    <name evidence="4" type="ORF">CEE36_11220</name>
</gene>
<evidence type="ECO:0000256" key="3">
    <source>
        <dbReference type="PIRSR" id="PIRSR016184-1"/>
    </source>
</evidence>
<accession>A0A532UQJ0</accession>
<feature type="active site" evidence="3">
    <location>
        <position position="46"/>
    </location>
</feature>
<dbReference type="PIRSF" id="PIRSF016184">
    <property type="entry name" value="PhzC_PhzF"/>
    <property type="match status" value="1"/>
</dbReference>
<sequence>MGISIYQVDSFTQDAFKGNPAGVCILDAPADETWMQMVAREMNLSETAFLYKTDDGFNLRWFTPKLEVDLCGHATLASAHILFEEGYLKPDQEARFYTKSGLLKATLKDEWIELDFPAEPETSADASPELVEALGVKPLYVGKNRFAYLVQVDSEEKLRKMKPDFALLAKIPGLGVIVTTPSGSLEFDFISRFFAPGAGIDEDPVTGSAHCCLGPFWGERMGKTELVGYQASTRGGVVKVRLAGDRVFLGGKAVTVFRGELLSV</sequence>